<dbReference type="AlphaFoldDB" id="A0A9D1RNK8"/>
<comment type="function">
    <text evidence="12">Acts as a transcriptional regulator. Probably redox-responsive. The apo- but not holo-form probably binds DNA.</text>
</comment>
<feature type="binding site" evidence="12">
    <location>
        <position position="23"/>
    </location>
    <ligand>
        <name>[4Fe-4S] cluster</name>
        <dbReference type="ChEBI" id="CHEBI:49883"/>
    </ligand>
</feature>
<evidence type="ECO:0000256" key="2">
    <source>
        <dbReference type="ARBA" id="ARBA00006597"/>
    </source>
</evidence>
<comment type="PTM">
    <text evidence="12">Upon Fe-S cluster removal intramolecular disulfide bonds are formed.</text>
</comment>
<keyword evidence="6 12" id="KW-0408">Iron</keyword>
<dbReference type="EMBL" id="DXGC01000066">
    <property type="protein sequence ID" value="HIW91383.1"/>
    <property type="molecule type" value="Genomic_DNA"/>
</dbReference>
<dbReference type="GO" id="GO:0003677">
    <property type="term" value="F:DNA binding"/>
    <property type="evidence" value="ECO:0007669"/>
    <property type="project" value="UniProtKB-UniRule"/>
</dbReference>
<evidence type="ECO:0000256" key="3">
    <source>
        <dbReference type="ARBA" id="ARBA00022485"/>
    </source>
</evidence>
<evidence type="ECO:0000256" key="4">
    <source>
        <dbReference type="ARBA" id="ARBA00022490"/>
    </source>
</evidence>
<evidence type="ECO:0000256" key="10">
    <source>
        <dbReference type="ARBA" id="ARBA00023157"/>
    </source>
</evidence>
<evidence type="ECO:0000256" key="7">
    <source>
        <dbReference type="ARBA" id="ARBA00023014"/>
    </source>
</evidence>
<comment type="cofactor">
    <cofactor evidence="12">
        <name>[4Fe-4S] cluster</name>
        <dbReference type="ChEBI" id="CHEBI:49883"/>
    </cofactor>
    <text evidence="12">Binds 1 [4Fe-4S] cluster per subunit. Following nitrosylation of the [4Fe-4S] cluster binds 1 [4Fe-8(NO)] cluster per subunit.</text>
</comment>
<dbReference type="GO" id="GO:0035731">
    <property type="term" value="F:dinitrosyl-iron complex binding"/>
    <property type="evidence" value="ECO:0007669"/>
    <property type="project" value="UniProtKB-UniRule"/>
</dbReference>
<evidence type="ECO:0000256" key="6">
    <source>
        <dbReference type="ARBA" id="ARBA00023004"/>
    </source>
</evidence>
<dbReference type="HAMAP" id="MF_01479">
    <property type="entry name" value="WhiB"/>
    <property type="match status" value="1"/>
</dbReference>
<dbReference type="GO" id="GO:0045454">
    <property type="term" value="P:cell redox homeostasis"/>
    <property type="evidence" value="ECO:0007669"/>
    <property type="project" value="TreeGrafter"/>
</dbReference>
<keyword evidence="11 12" id="KW-0804">Transcription</keyword>
<evidence type="ECO:0000313" key="16">
    <source>
        <dbReference type="Proteomes" id="UP000824190"/>
    </source>
</evidence>
<comment type="subcellular location">
    <subcellularLocation>
        <location evidence="1 12">Cytoplasm</location>
    </subcellularLocation>
</comment>
<keyword evidence="5 12" id="KW-0479">Metal-binding</keyword>
<dbReference type="GO" id="GO:0051539">
    <property type="term" value="F:4 iron, 4 sulfur cluster binding"/>
    <property type="evidence" value="ECO:0007669"/>
    <property type="project" value="UniProtKB-UniRule"/>
</dbReference>
<feature type="binding site" evidence="12">
    <location>
        <position position="56"/>
    </location>
    <ligand>
        <name>[4Fe-4S] cluster</name>
        <dbReference type="ChEBI" id="CHEBI:49883"/>
    </ligand>
</feature>
<feature type="region of interest" description="Disordered" evidence="13">
    <location>
        <begin position="84"/>
        <end position="104"/>
    </location>
</feature>
<comment type="caution">
    <text evidence="15">The sequence shown here is derived from an EMBL/GenBank/DDBJ whole genome shotgun (WGS) entry which is preliminary data.</text>
</comment>
<accession>A0A9D1RNK8</accession>
<reference evidence="15" key="2">
    <citation type="submission" date="2021-04" db="EMBL/GenBank/DDBJ databases">
        <authorList>
            <person name="Gilroy R."/>
        </authorList>
    </citation>
    <scope>NUCLEOTIDE SEQUENCE</scope>
    <source>
        <strain evidence="15">CHK32-1732</strain>
    </source>
</reference>
<evidence type="ECO:0000256" key="11">
    <source>
        <dbReference type="ARBA" id="ARBA00023163"/>
    </source>
</evidence>
<keyword evidence="8 12" id="KW-0805">Transcription regulation</keyword>
<dbReference type="InterPro" id="IPR034768">
    <property type="entry name" value="4FE4S_WBL"/>
</dbReference>
<evidence type="ECO:0000256" key="13">
    <source>
        <dbReference type="SAM" id="MobiDB-lite"/>
    </source>
</evidence>
<evidence type="ECO:0000256" key="9">
    <source>
        <dbReference type="ARBA" id="ARBA00023125"/>
    </source>
</evidence>
<comment type="PTM">
    <text evidence="12">The Fe-S cluster can be nitrosylated by nitric oxide (NO).</text>
</comment>
<dbReference type="PANTHER" id="PTHR38839">
    <property type="entry name" value="TRANSCRIPTIONAL REGULATOR WHID-RELATED"/>
    <property type="match status" value="1"/>
</dbReference>
<feature type="domain" description="4Fe-4S Wbl-type" evidence="14">
    <location>
        <begin position="22"/>
        <end position="86"/>
    </location>
</feature>
<evidence type="ECO:0000256" key="5">
    <source>
        <dbReference type="ARBA" id="ARBA00022723"/>
    </source>
</evidence>
<dbReference type="GO" id="GO:0046872">
    <property type="term" value="F:metal ion binding"/>
    <property type="evidence" value="ECO:0007669"/>
    <property type="project" value="UniProtKB-KW"/>
</dbReference>
<evidence type="ECO:0000313" key="15">
    <source>
        <dbReference type="EMBL" id="HIW91383.1"/>
    </source>
</evidence>
<feature type="binding site" evidence="12">
    <location>
        <position position="53"/>
    </location>
    <ligand>
        <name>[4Fe-4S] cluster</name>
        <dbReference type="ChEBI" id="CHEBI:49883"/>
    </ligand>
</feature>
<organism evidence="15 16">
    <name type="scientific">Candidatus Corynebacterium avicola</name>
    <dbReference type="NCBI Taxonomy" id="2838527"/>
    <lineage>
        <taxon>Bacteria</taxon>
        <taxon>Bacillati</taxon>
        <taxon>Actinomycetota</taxon>
        <taxon>Actinomycetes</taxon>
        <taxon>Mycobacteriales</taxon>
        <taxon>Corynebacteriaceae</taxon>
        <taxon>Corynebacterium</taxon>
    </lineage>
</organism>
<protein>
    <recommendedName>
        <fullName evidence="12">Transcriptional regulator WhiB</fullName>
    </recommendedName>
</protein>
<evidence type="ECO:0000256" key="1">
    <source>
        <dbReference type="ARBA" id="ARBA00004496"/>
    </source>
</evidence>
<dbReference type="GO" id="GO:0047134">
    <property type="term" value="F:protein-disulfide reductase [NAD(P)H] activity"/>
    <property type="evidence" value="ECO:0007669"/>
    <property type="project" value="TreeGrafter"/>
</dbReference>
<name>A0A9D1RNK8_9CORY</name>
<dbReference type="GO" id="GO:0045892">
    <property type="term" value="P:negative regulation of DNA-templated transcription"/>
    <property type="evidence" value="ECO:0007669"/>
    <property type="project" value="TreeGrafter"/>
</dbReference>
<evidence type="ECO:0000256" key="12">
    <source>
        <dbReference type="HAMAP-Rule" id="MF_01479"/>
    </source>
</evidence>
<feature type="binding site" evidence="12">
    <location>
        <position position="62"/>
    </location>
    <ligand>
        <name>[4Fe-4S] cluster</name>
        <dbReference type="ChEBI" id="CHEBI:49883"/>
    </ligand>
</feature>
<reference evidence="15" key="1">
    <citation type="journal article" date="2021" name="PeerJ">
        <title>Extensive microbial diversity within the chicken gut microbiome revealed by metagenomics and culture.</title>
        <authorList>
            <person name="Gilroy R."/>
            <person name="Ravi A."/>
            <person name="Getino M."/>
            <person name="Pursley I."/>
            <person name="Horton D.L."/>
            <person name="Alikhan N.F."/>
            <person name="Baker D."/>
            <person name="Gharbi K."/>
            <person name="Hall N."/>
            <person name="Watson M."/>
            <person name="Adriaenssens E.M."/>
            <person name="Foster-Nyarko E."/>
            <person name="Jarju S."/>
            <person name="Secka A."/>
            <person name="Antonio M."/>
            <person name="Oren A."/>
            <person name="Chaudhuri R.R."/>
            <person name="La Ragione R."/>
            <person name="Hildebrand F."/>
            <person name="Pallen M.J."/>
        </authorList>
    </citation>
    <scope>NUCLEOTIDE SEQUENCE</scope>
    <source>
        <strain evidence="15">CHK32-1732</strain>
    </source>
</reference>
<keyword evidence="7 12" id="KW-0411">Iron-sulfur</keyword>
<keyword evidence="3 12" id="KW-0004">4Fe-4S</keyword>
<keyword evidence="9 12" id="KW-0238">DNA-binding</keyword>
<sequence length="104" mass="11527">MPQPSQLPGPASTFWDWQLHGACRGAESAVFFHPDGERGRARAMREHRAKAICAECPVLTQCREHALSVREVYGIWGGMGESERAAAIDERSRAPRGEPRRLAS</sequence>
<dbReference type="InterPro" id="IPR003482">
    <property type="entry name" value="Whib"/>
</dbReference>
<proteinExistence type="inferred from homology"/>
<keyword evidence="10 12" id="KW-1015">Disulfide bond</keyword>
<dbReference type="Pfam" id="PF02467">
    <property type="entry name" value="Whib"/>
    <property type="match status" value="1"/>
</dbReference>
<comment type="similarity">
    <text evidence="2 12">Belongs to the WhiB family.</text>
</comment>
<dbReference type="Proteomes" id="UP000824190">
    <property type="component" value="Unassembled WGS sequence"/>
</dbReference>
<gene>
    <name evidence="12" type="primary">whiB</name>
    <name evidence="15" type="ORF">H9870_06965</name>
</gene>
<evidence type="ECO:0000259" key="14">
    <source>
        <dbReference type="PROSITE" id="PS51674"/>
    </source>
</evidence>
<dbReference type="PANTHER" id="PTHR38839:SF5">
    <property type="entry name" value="TRANSCRIPTIONAL REGULATOR WHID"/>
    <property type="match status" value="1"/>
</dbReference>
<evidence type="ECO:0000256" key="8">
    <source>
        <dbReference type="ARBA" id="ARBA00023015"/>
    </source>
</evidence>
<dbReference type="PROSITE" id="PS51674">
    <property type="entry name" value="4FE4S_WBL"/>
    <property type="match status" value="1"/>
</dbReference>
<keyword evidence="4 12" id="KW-0963">Cytoplasm</keyword>
<dbReference type="GO" id="GO:0005737">
    <property type="term" value="C:cytoplasm"/>
    <property type="evidence" value="ECO:0007669"/>
    <property type="project" value="UniProtKB-SubCell"/>
</dbReference>